<proteinExistence type="predicted"/>
<dbReference type="GO" id="GO:0008270">
    <property type="term" value="F:zinc ion binding"/>
    <property type="evidence" value="ECO:0007669"/>
    <property type="project" value="UniProtKB-KW"/>
</dbReference>
<accession>A0AAP0C5Q2</accession>
<dbReference type="EMBL" id="JBBWWQ010000001">
    <property type="protein sequence ID" value="KAK8957941.1"/>
    <property type="molecule type" value="Genomic_DNA"/>
</dbReference>
<gene>
    <name evidence="3" type="ORF">KSP39_PZI000182</name>
</gene>
<protein>
    <recommendedName>
        <fullName evidence="2">CCHC-type domain-containing protein</fullName>
    </recommendedName>
</protein>
<evidence type="ECO:0000313" key="3">
    <source>
        <dbReference type="EMBL" id="KAK8957941.1"/>
    </source>
</evidence>
<keyword evidence="1" id="KW-0479">Metal-binding</keyword>
<dbReference type="GO" id="GO:0003676">
    <property type="term" value="F:nucleic acid binding"/>
    <property type="evidence" value="ECO:0007669"/>
    <property type="project" value="InterPro"/>
</dbReference>
<evidence type="ECO:0000259" key="2">
    <source>
        <dbReference type="PROSITE" id="PS50158"/>
    </source>
</evidence>
<reference evidence="3 4" key="1">
    <citation type="journal article" date="2022" name="Nat. Plants">
        <title>Genomes of leafy and leafless Platanthera orchids illuminate the evolution of mycoheterotrophy.</title>
        <authorList>
            <person name="Li M.H."/>
            <person name="Liu K.W."/>
            <person name="Li Z."/>
            <person name="Lu H.C."/>
            <person name="Ye Q.L."/>
            <person name="Zhang D."/>
            <person name="Wang J.Y."/>
            <person name="Li Y.F."/>
            <person name="Zhong Z.M."/>
            <person name="Liu X."/>
            <person name="Yu X."/>
            <person name="Liu D.K."/>
            <person name="Tu X.D."/>
            <person name="Liu B."/>
            <person name="Hao Y."/>
            <person name="Liao X.Y."/>
            <person name="Jiang Y.T."/>
            <person name="Sun W.H."/>
            <person name="Chen J."/>
            <person name="Chen Y.Q."/>
            <person name="Ai Y."/>
            <person name="Zhai J.W."/>
            <person name="Wu S.S."/>
            <person name="Zhou Z."/>
            <person name="Hsiao Y.Y."/>
            <person name="Wu W.L."/>
            <person name="Chen Y.Y."/>
            <person name="Lin Y.F."/>
            <person name="Hsu J.L."/>
            <person name="Li C.Y."/>
            <person name="Wang Z.W."/>
            <person name="Zhao X."/>
            <person name="Zhong W.Y."/>
            <person name="Ma X.K."/>
            <person name="Ma L."/>
            <person name="Huang J."/>
            <person name="Chen G.Z."/>
            <person name="Huang M.Z."/>
            <person name="Huang L."/>
            <person name="Peng D.H."/>
            <person name="Luo Y.B."/>
            <person name="Zou S.Q."/>
            <person name="Chen S.P."/>
            <person name="Lan S."/>
            <person name="Tsai W.C."/>
            <person name="Van de Peer Y."/>
            <person name="Liu Z.J."/>
        </authorList>
    </citation>
    <scope>NUCLEOTIDE SEQUENCE [LARGE SCALE GENOMIC DNA]</scope>
    <source>
        <strain evidence="3">Lor287</strain>
    </source>
</reference>
<keyword evidence="1" id="KW-0863">Zinc-finger</keyword>
<dbReference type="PROSITE" id="PS50158">
    <property type="entry name" value="ZF_CCHC"/>
    <property type="match status" value="1"/>
</dbReference>
<name>A0AAP0C5Q2_9ASPA</name>
<organism evidence="3 4">
    <name type="scientific">Platanthera zijinensis</name>
    <dbReference type="NCBI Taxonomy" id="2320716"/>
    <lineage>
        <taxon>Eukaryota</taxon>
        <taxon>Viridiplantae</taxon>
        <taxon>Streptophyta</taxon>
        <taxon>Embryophyta</taxon>
        <taxon>Tracheophyta</taxon>
        <taxon>Spermatophyta</taxon>
        <taxon>Magnoliopsida</taxon>
        <taxon>Liliopsida</taxon>
        <taxon>Asparagales</taxon>
        <taxon>Orchidaceae</taxon>
        <taxon>Orchidoideae</taxon>
        <taxon>Orchideae</taxon>
        <taxon>Orchidinae</taxon>
        <taxon>Platanthera</taxon>
    </lineage>
</organism>
<sequence length="503" mass="55256">MALKEGTMVDVFKMLGPDELATLLSVLGSLQRSAKLELTQIDLKLDGSTTYLSWSRRVKKILAAKQVGGFLTGALKKPEHAAKDEWESAHMTVFMWLLSSVVPSIVATVDGLDTVMEVWDKLKNTYDSVRNTQWVFRMKGEIDDTAQGEKTVQEYDSELERLWVDYNHTSSRMCCRNSQCRASKIIVEERTMKFLKGLDDKFNQRRALLLSGTTIPTLTKAISAMIQNETRLKLQAGAGGSTTVKSALAVTAPDITGQRGETRKCYNCGEVGNLRQACPMPPKERNLGCGRGRGRGGREGYRANLGMTENEEEVGVIYTEGEQTLLSMLKGIKRKQMGEGSGDGARGVVMYAQPPDGPLALASISSSRASDWIIDSDASRHVTGNTGEFSSYTRITTTDSIQTTEGTFQPMVSKGTVNCSGSVKLSNVLHAPYFPVNLLSISFMIIQLKCVVSFDIPKVTFQDKGTMRILGTGTWHDGLWYLDREGLDAALVSVVEKTGVRGR</sequence>
<dbReference type="InterPro" id="IPR054722">
    <property type="entry name" value="PolX-like_BBD"/>
</dbReference>
<dbReference type="PANTHER" id="PTHR37610">
    <property type="entry name" value="CCHC-TYPE DOMAIN-CONTAINING PROTEIN"/>
    <property type="match status" value="1"/>
</dbReference>
<dbReference type="AlphaFoldDB" id="A0AAP0C5Q2"/>
<keyword evidence="4" id="KW-1185">Reference proteome</keyword>
<evidence type="ECO:0000313" key="4">
    <source>
        <dbReference type="Proteomes" id="UP001418222"/>
    </source>
</evidence>
<evidence type="ECO:0000256" key="1">
    <source>
        <dbReference type="PROSITE-ProRule" id="PRU00047"/>
    </source>
</evidence>
<dbReference type="PANTHER" id="PTHR37610:SF40">
    <property type="entry name" value="OS01G0909600 PROTEIN"/>
    <property type="match status" value="1"/>
</dbReference>
<dbReference type="InterPro" id="IPR001878">
    <property type="entry name" value="Znf_CCHC"/>
</dbReference>
<keyword evidence="1" id="KW-0862">Zinc</keyword>
<dbReference type="Proteomes" id="UP001418222">
    <property type="component" value="Unassembled WGS sequence"/>
</dbReference>
<feature type="domain" description="CCHC-type" evidence="2">
    <location>
        <begin position="263"/>
        <end position="279"/>
    </location>
</feature>
<comment type="caution">
    <text evidence="3">The sequence shown here is derived from an EMBL/GenBank/DDBJ whole genome shotgun (WGS) entry which is preliminary data.</text>
</comment>
<dbReference type="Pfam" id="PF22936">
    <property type="entry name" value="Pol_BBD"/>
    <property type="match status" value="1"/>
</dbReference>